<dbReference type="Proteomes" id="UP001162098">
    <property type="component" value="Segment"/>
</dbReference>
<reference evidence="2 3" key="1">
    <citation type="submission" date="2020-09" db="EMBL/GenBank/DDBJ databases">
        <authorList>
            <person name="Zhang R."/>
            <person name="Garcia K."/>
            <person name="Ogata H."/>
        </authorList>
    </citation>
    <scope>NUCLEOTIDE SEQUENCE [LARGE SCALE GENOMIC DNA]</scope>
    <source>
        <strain evidence="3">stheno</strain>
    </source>
</reference>
<organism evidence="2 3">
    <name type="scientific">Medusavirus stheno T3</name>
    <dbReference type="NCBI Taxonomy" id="3069717"/>
    <lineage>
        <taxon>Viruses</taxon>
        <taxon>Varidnaviria</taxon>
        <taxon>Bamfordvirae</taxon>
        <taxon>Nucleocytoviricota</taxon>
        <taxon>Megaviricetes</taxon>
        <taxon>Mamonoviridae</taxon>
        <taxon>Medusavirus</taxon>
        <taxon>Medusavirus sthenus</taxon>
    </lineage>
</organism>
<evidence type="ECO:0000256" key="1">
    <source>
        <dbReference type="SAM" id="MobiDB-lite"/>
    </source>
</evidence>
<evidence type="ECO:0000313" key="2">
    <source>
        <dbReference type="EMBL" id="QPB44372.1"/>
    </source>
</evidence>
<proteinExistence type="predicted"/>
<dbReference type="KEGG" id="vg:80543568"/>
<protein>
    <submittedName>
        <fullName evidence="2">Uncharacterized protein</fullName>
    </submittedName>
</protein>
<name>A0A7S7YEM1_9VIRU</name>
<feature type="region of interest" description="Disordered" evidence="1">
    <location>
        <begin position="360"/>
        <end position="395"/>
    </location>
</feature>
<sequence length="570" mass="61486">MASTNNNAPPSNISADTIVEVKLANGRLRVPAGLVWRVPSLRPAIIEASQAKTGEAVAMPADVPEFLVPKKRAAIKVETKMSTRQWAELIDYLAYGGNLTEIAAVACLRNGVEVSAQMLEFLSLHAGTIVEKSGVPAHLTALAASDGFRRTLVEHGATATVTSTNNQDELPLSKGADGRSVPHRFSWPLFRSSDGFSWPCVKVLLPALPAGLKWRPDVVERLLVSASIQVGGNPVFSTTGAANKMVAQTFGVWPERTNSYGSSNAYMRSSKPWLVAIPIVSNETIPSRTTPFFPLLCTQYHEVIFLVSMETNLAALVEGPVQTDDIEPLRLAFEVDGILIDTPERRHLGSKNEYKRIVETPTCGPQDAKTESAPLPLPRVEWSADGDQKPSSDGAKVSVLSVPTAAGNVVPAGVGRSVVFEPTTVEEAVPASGTINLNLYGWVTGFILRLAPVDAAKKMPSSACPLLSATLMINGFMGHAFDVVDLVELNWKKVGHAKPQDEGVLLMPFGHRAMEMDSGDHINFSKIDKAQLRLTFQPQFEPADWKINLVTLGQNVGLVNGGMYGLRYAH</sequence>
<dbReference type="EMBL" id="MW018138">
    <property type="protein sequence ID" value="QPB44372.1"/>
    <property type="molecule type" value="Genomic_DNA"/>
</dbReference>
<accession>A0A7S7YEM1</accession>
<keyword evidence="3" id="KW-1185">Reference proteome</keyword>
<evidence type="ECO:0000313" key="3">
    <source>
        <dbReference type="Proteomes" id="UP001162098"/>
    </source>
</evidence>